<accession>A0A7C4ATQ4</accession>
<dbReference type="InterPro" id="IPR027469">
    <property type="entry name" value="Cation_efflux_TMD_sf"/>
</dbReference>
<feature type="transmembrane region" description="Helical" evidence="9">
    <location>
        <begin position="21"/>
        <end position="43"/>
    </location>
</feature>
<evidence type="ECO:0000259" key="10">
    <source>
        <dbReference type="Pfam" id="PF01545"/>
    </source>
</evidence>
<feature type="transmembrane region" description="Helical" evidence="9">
    <location>
        <begin position="49"/>
        <end position="68"/>
    </location>
</feature>
<feature type="transmembrane region" description="Helical" evidence="9">
    <location>
        <begin position="123"/>
        <end position="144"/>
    </location>
</feature>
<evidence type="ECO:0000256" key="7">
    <source>
        <dbReference type="ARBA" id="ARBA00023065"/>
    </source>
</evidence>
<dbReference type="GO" id="GO:0005886">
    <property type="term" value="C:plasma membrane"/>
    <property type="evidence" value="ECO:0007669"/>
    <property type="project" value="TreeGrafter"/>
</dbReference>
<comment type="caution">
    <text evidence="12">The sequence shown here is derived from an EMBL/GenBank/DDBJ whole genome shotgun (WGS) entry which is preliminary data.</text>
</comment>
<protein>
    <submittedName>
        <fullName evidence="12">Cation transporter</fullName>
    </submittedName>
</protein>
<reference evidence="12" key="1">
    <citation type="journal article" date="2020" name="mSystems">
        <title>Genome- and Community-Level Interaction Insights into Carbon Utilization and Element Cycling Functions of Hydrothermarchaeota in Hydrothermal Sediment.</title>
        <authorList>
            <person name="Zhou Z."/>
            <person name="Liu Y."/>
            <person name="Xu W."/>
            <person name="Pan J."/>
            <person name="Luo Z.H."/>
            <person name="Li M."/>
        </authorList>
    </citation>
    <scope>NUCLEOTIDE SEQUENCE [LARGE SCALE GENOMIC DNA]</scope>
    <source>
        <strain evidence="12">SpSt-769</strain>
    </source>
</reference>
<keyword evidence="3" id="KW-0813">Transport</keyword>
<comment type="subcellular location">
    <subcellularLocation>
        <location evidence="1">Membrane</location>
        <topology evidence="1">Multi-pass membrane protein</topology>
    </subcellularLocation>
</comment>
<organism evidence="12">
    <name type="scientific">Desulfomonile tiedjei</name>
    <dbReference type="NCBI Taxonomy" id="2358"/>
    <lineage>
        <taxon>Bacteria</taxon>
        <taxon>Pseudomonadati</taxon>
        <taxon>Thermodesulfobacteriota</taxon>
        <taxon>Desulfomonilia</taxon>
        <taxon>Desulfomonilales</taxon>
        <taxon>Desulfomonilaceae</taxon>
        <taxon>Desulfomonile</taxon>
    </lineage>
</organism>
<feature type="transmembrane region" description="Helical" evidence="9">
    <location>
        <begin position="89"/>
        <end position="111"/>
    </location>
</feature>
<dbReference type="InterPro" id="IPR058533">
    <property type="entry name" value="Cation_efflux_TM"/>
</dbReference>
<evidence type="ECO:0000256" key="1">
    <source>
        <dbReference type="ARBA" id="ARBA00004141"/>
    </source>
</evidence>
<dbReference type="InterPro" id="IPR050681">
    <property type="entry name" value="CDF/SLC30A"/>
</dbReference>
<dbReference type="PANTHER" id="PTHR11562">
    <property type="entry name" value="CATION EFFLUX PROTEIN/ ZINC TRANSPORTER"/>
    <property type="match status" value="1"/>
</dbReference>
<sequence>MSAFSSHDHAKAGNKDRGSKRLFFAFLLTGGFMLVEIVGGWLFNSLALLADGGHMLTDALALGMAWVASRLGQRSASDTHTFGFRRSEILAAFLNGLLLWVMVAFIAYEALERLADPKQVQGLGMLITASIGLAVNVLLILVLAKDRHETLNLRGAFLHVLSDTLGSVGAVAAAIAIMTAGWYWFDSLISLVICALIVYSTIGLLRESTHILMEGAPSRIDVKEIEQAIHELRGVCCVYDLHVWSIATDQAALSAHVVMRDSNLDRQTLLNDINRLLRERFLISHSTVQLESSHDLKAQNGDHPCRSGTACRLDDEESK</sequence>
<evidence type="ECO:0000256" key="6">
    <source>
        <dbReference type="ARBA" id="ARBA00022989"/>
    </source>
</evidence>
<evidence type="ECO:0000256" key="4">
    <source>
        <dbReference type="ARBA" id="ARBA00022692"/>
    </source>
</evidence>
<dbReference type="InterPro" id="IPR027470">
    <property type="entry name" value="Cation_efflux_CTD"/>
</dbReference>
<dbReference type="Gene3D" id="1.20.1510.10">
    <property type="entry name" value="Cation efflux protein transmembrane domain"/>
    <property type="match status" value="1"/>
</dbReference>
<evidence type="ECO:0000256" key="3">
    <source>
        <dbReference type="ARBA" id="ARBA00022448"/>
    </source>
</evidence>
<evidence type="ECO:0000313" key="12">
    <source>
        <dbReference type="EMBL" id="HGH62202.1"/>
    </source>
</evidence>
<dbReference type="PANTHER" id="PTHR11562:SF17">
    <property type="entry name" value="RE54080P-RELATED"/>
    <property type="match status" value="1"/>
</dbReference>
<keyword evidence="5" id="KW-0864">Zinc transport</keyword>
<dbReference type="InterPro" id="IPR036837">
    <property type="entry name" value="Cation_efflux_CTD_sf"/>
</dbReference>
<evidence type="ECO:0000256" key="9">
    <source>
        <dbReference type="SAM" id="Phobius"/>
    </source>
</evidence>
<name>A0A7C4ATQ4_9BACT</name>
<feature type="transmembrane region" description="Helical" evidence="9">
    <location>
        <begin position="156"/>
        <end position="177"/>
    </location>
</feature>
<dbReference type="Pfam" id="PF01545">
    <property type="entry name" value="Cation_efflux"/>
    <property type="match status" value="1"/>
</dbReference>
<keyword evidence="7" id="KW-0406">Ion transport</keyword>
<evidence type="ECO:0000256" key="8">
    <source>
        <dbReference type="ARBA" id="ARBA00023136"/>
    </source>
</evidence>
<evidence type="ECO:0000259" key="11">
    <source>
        <dbReference type="Pfam" id="PF16916"/>
    </source>
</evidence>
<dbReference type="EMBL" id="DTGT01000423">
    <property type="protein sequence ID" value="HGH62202.1"/>
    <property type="molecule type" value="Genomic_DNA"/>
</dbReference>
<feature type="domain" description="Cation efflux protein transmembrane" evidence="10">
    <location>
        <begin position="22"/>
        <end position="213"/>
    </location>
</feature>
<dbReference type="AlphaFoldDB" id="A0A7C4ATQ4"/>
<dbReference type="InterPro" id="IPR002524">
    <property type="entry name" value="Cation_efflux"/>
</dbReference>
<dbReference type="Pfam" id="PF16916">
    <property type="entry name" value="ZT_dimer"/>
    <property type="match status" value="1"/>
</dbReference>
<feature type="transmembrane region" description="Helical" evidence="9">
    <location>
        <begin position="183"/>
        <end position="205"/>
    </location>
</feature>
<comment type="similarity">
    <text evidence="2">Belongs to the cation diffusion facilitator (CDF) transporter (TC 2.A.4) family. SLC30A subfamily.</text>
</comment>
<dbReference type="GO" id="GO:0005385">
    <property type="term" value="F:zinc ion transmembrane transporter activity"/>
    <property type="evidence" value="ECO:0007669"/>
    <property type="project" value="TreeGrafter"/>
</dbReference>
<dbReference type="NCBIfam" id="TIGR01297">
    <property type="entry name" value="CDF"/>
    <property type="match status" value="1"/>
</dbReference>
<dbReference type="SUPFAM" id="SSF160240">
    <property type="entry name" value="Cation efflux protein cytoplasmic domain-like"/>
    <property type="match status" value="1"/>
</dbReference>
<dbReference type="SUPFAM" id="SSF161111">
    <property type="entry name" value="Cation efflux protein transmembrane domain-like"/>
    <property type="match status" value="1"/>
</dbReference>
<keyword evidence="4 9" id="KW-0812">Transmembrane</keyword>
<evidence type="ECO:0000256" key="5">
    <source>
        <dbReference type="ARBA" id="ARBA00022906"/>
    </source>
</evidence>
<evidence type="ECO:0000256" key="2">
    <source>
        <dbReference type="ARBA" id="ARBA00008873"/>
    </source>
</evidence>
<keyword evidence="5" id="KW-0862">Zinc</keyword>
<keyword evidence="6 9" id="KW-1133">Transmembrane helix</keyword>
<keyword evidence="8 9" id="KW-0472">Membrane</keyword>
<proteinExistence type="inferred from homology"/>
<gene>
    <name evidence="12" type="ORF">ENV54_12995</name>
</gene>
<feature type="domain" description="Cation efflux protein cytoplasmic" evidence="11">
    <location>
        <begin position="217"/>
        <end position="292"/>
    </location>
</feature>